<comment type="cofactor">
    <cofactor evidence="1">
        <name>pyridoxal 5'-phosphate</name>
        <dbReference type="ChEBI" id="CHEBI:597326"/>
    </cofactor>
</comment>
<proteinExistence type="predicted"/>
<dbReference type="GO" id="GO:0006532">
    <property type="term" value="P:aspartate biosynthetic process"/>
    <property type="evidence" value="ECO:0007669"/>
    <property type="project" value="TreeGrafter"/>
</dbReference>
<accession>G1RNI6</accession>
<dbReference type="GO" id="GO:0004069">
    <property type="term" value="F:L-aspartate:2-oxoglutarate aminotransferase activity"/>
    <property type="evidence" value="ECO:0007669"/>
    <property type="project" value="TreeGrafter"/>
</dbReference>
<dbReference type="InterPro" id="IPR000796">
    <property type="entry name" value="Asp_trans"/>
</dbReference>
<evidence type="ECO:0000313" key="6">
    <source>
        <dbReference type="Ensembl" id="ENSNLEP00000014800.2"/>
    </source>
</evidence>
<reference evidence="6" key="3">
    <citation type="submission" date="2025-09" db="UniProtKB">
        <authorList>
            <consortium name="Ensembl"/>
        </authorList>
    </citation>
    <scope>IDENTIFICATION</scope>
</reference>
<evidence type="ECO:0008006" key="8">
    <source>
        <dbReference type="Google" id="ProtNLM"/>
    </source>
</evidence>
<dbReference type="InParanoid" id="G1RNI6"/>
<reference evidence="6" key="2">
    <citation type="submission" date="2025-08" db="UniProtKB">
        <authorList>
            <consortium name="Ensembl"/>
        </authorList>
    </citation>
    <scope>IDENTIFICATION</scope>
</reference>
<dbReference type="eggNOG" id="KOG1412">
    <property type="taxonomic scope" value="Eukaryota"/>
</dbReference>
<dbReference type="AlphaFoldDB" id="G1RNI6"/>
<organism evidence="6 7">
    <name type="scientific">Nomascus leucogenys</name>
    <name type="common">Northern white-cheeked gibbon</name>
    <name type="synonym">Hylobates leucogenys</name>
    <dbReference type="NCBI Taxonomy" id="61853"/>
    <lineage>
        <taxon>Eukaryota</taxon>
        <taxon>Metazoa</taxon>
        <taxon>Chordata</taxon>
        <taxon>Craniata</taxon>
        <taxon>Vertebrata</taxon>
        <taxon>Euteleostomi</taxon>
        <taxon>Mammalia</taxon>
        <taxon>Eutheria</taxon>
        <taxon>Euarchontoglires</taxon>
        <taxon>Primates</taxon>
        <taxon>Haplorrhini</taxon>
        <taxon>Catarrhini</taxon>
        <taxon>Hylobatidae</taxon>
        <taxon>Nomascus</taxon>
    </lineage>
</organism>
<evidence type="ECO:0000313" key="7">
    <source>
        <dbReference type="Proteomes" id="UP000001073"/>
    </source>
</evidence>
<dbReference type="GO" id="GO:0005829">
    <property type="term" value="C:cytosol"/>
    <property type="evidence" value="ECO:0007669"/>
    <property type="project" value="TreeGrafter"/>
</dbReference>
<dbReference type="GeneTree" id="ENSGT00950000183082"/>
<reference evidence="6 7" key="1">
    <citation type="submission" date="2012-10" db="EMBL/GenBank/DDBJ databases">
        <authorList>
            <consortium name="Gibbon Genome Sequencing Consortium"/>
        </authorList>
    </citation>
    <scope>NUCLEOTIDE SEQUENCE [LARGE SCALE GENOMIC DNA]</scope>
</reference>
<evidence type="ECO:0000256" key="2">
    <source>
        <dbReference type="ARBA" id="ARBA00011738"/>
    </source>
</evidence>
<dbReference type="EMBL" id="ADFV01051272">
    <property type="status" value="NOT_ANNOTATED_CDS"/>
    <property type="molecule type" value="Genomic_DNA"/>
</dbReference>
<name>G1RNI6_NOMLE</name>
<dbReference type="PANTHER" id="PTHR11879">
    <property type="entry name" value="ASPARTATE AMINOTRANSFERASE"/>
    <property type="match status" value="1"/>
</dbReference>
<dbReference type="STRING" id="61853.ENSNLEP00000014800"/>
<dbReference type="Ensembl" id="ENSNLET00000015544.2">
    <property type="protein sequence ID" value="ENSNLEP00000014800.2"/>
    <property type="gene ID" value="ENSNLEG00000012197.2"/>
</dbReference>
<dbReference type="SUPFAM" id="SSF53383">
    <property type="entry name" value="PLP-dependent transferases"/>
    <property type="match status" value="1"/>
</dbReference>
<keyword evidence="5" id="KW-0663">Pyridoxal phosphate</keyword>
<keyword evidence="7" id="KW-1185">Reference proteome</keyword>
<keyword evidence="3" id="KW-0032">Aminotransferase</keyword>
<dbReference type="InterPro" id="IPR015422">
    <property type="entry name" value="PyrdxlP-dep_Trfase_small"/>
</dbReference>
<dbReference type="OMA" id="QCIETMS"/>
<keyword evidence="4" id="KW-0808">Transferase</keyword>
<evidence type="ECO:0000256" key="1">
    <source>
        <dbReference type="ARBA" id="ARBA00001933"/>
    </source>
</evidence>
<dbReference type="PANTHER" id="PTHR11879:SF6">
    <property type="entry name" value="ASPARTATE AMINOTRANSFERASE, CYTOPLASMIC 2-RELATED"/>
    <property type="match status" value="1"/>
</dbReference>
<dbReference type="PRINTS" id="PR00799">
    <property type="entry name" value="TRANSAMINASE"/>
</dbReference>
<protein>
    <recommendedName>
        <fullName evidence="8">Aspartate transaminase</fullName>
    </recommendedName>
</protein>
<evidence type="ECO:0000256" key="5">
    <source>
        <dbReference type="ARBA" id="ARBA00022898"/>
    </source>
</evidence>
<comment type="subunit">
    <text evidence="2">Homodimer.</text>
</comment>
<dbReference type="Proteomes" id="UP000001073">
    <property type="component" value="Chromosome 8"/>
</dbReference>
<evidence type="ECO:0000256" key="4">
    <source>
        <dbReference type="ARBA" id="ARBA00022679"/>
    </source>
</evidence>
<evidence type="ECO:0000256" key="3">
    <source>
        <dbReference type="ARBA" id="ARBA00022576"/>
    </source>
</evidence>
<dbReference type="HOGENOM" id="CLU_032440_5_0_1"/>
<sequence length="121" mass="13371">ILVVVAVNNQQLLCVLSQLEGLAQALWLNPPNTGARIITSILCNPALLGEWKQSLKEVVENIMLTKEKVKEKLRLLGTPGSWGHITEQSGTHGYLGLNRKGLEGWCPPFLTFGLYLSIKLH</sequence>
<dbReference type="InterPro" id="IPR015424">
    <property type="entry name" value="PyrdxlP-dep_Trfase"/>
</dbReference>
<dbReference type="Gene3D" id="3.90.1150.10">
    <property type="entry name" value="Aspartate Aminotransferase, domain 1"/>
    <property type="match status" value="1"/>
</dbReference>